<keyword evidence="3" id="KW-1185">Reference proteome</keyword>
<accession>A0A936ZJ68</accession>
<feature type="compositionally biased region" description="Basic and acidic residues" evidence="1">
    <location>
        <begin position="38"/>
        <end position="47"/>
    </location>
</feature>
<organism evidence="2 3">
    <name type="scientific">Microvirga aerilata</name>
    <dbReference type="NCBI Taxonomy" id="670292"/>
    <lineage>
        <taxon>Bacteria</taxon>
        <taxon>Pseudomonadati</taxon>
        <taxon>Pseudomonadota</taxon>
        <taxon>Alphaproteobacteria</taxon>
        <taxon>Hyphomicrobiales</taxon>
        <taxon>Methylobacteriaceae</taxon>
        <taxon>Microvirga</taxon>
    </lineage>
</organism>
<reference evidence="2" key="1">
    <citation type="submission" date="2021-01" db="EMBL/GenBank/DDBJ databases">
        <title>Microvirga sp.</title>
        <authorList>
            <person name="Kim M.K."/>
        </authorList>
    </citation>
    <scope>NUCLEOTIDE SEQUENCE</scope>
    <source>
        <strain evidence="2">5420S-16</strain>
    </source>
</reference>
<comment type="caution">
    <text evidence="2">The sequence shown here is derived from an EMBL/GenBank/DDBJ whole genome shotgun (WGS) entry which is preliminary data.</text>
</comment>
<gene>
    <name evidence="2" type="ORF">JKG68_23750</name>
</gene>
<dbReference type="EMBL" id="JAEQMY010000057">
    <property type="protein sequence ID" value="MBL0406955.1"/>
    <property type="molecule type" value="Genomic_DNA"/>
</dbReference>
<evidence type="ECO:0000313" key="3">
    <source>
        <dbReference type="Proteomes" id="UP000605848"/>
    </source>
</evidence>
<dbReference type="Proteomes" id="UP000605848">
    <property type="component" value="Unassembled WGS sequence"/>
</dbReference>
<proteinExistence type="predicted"/>
<name>A0A936ZJ68_9HYPH</name>
<sequence>MGVKKDEDDLVDAGSEYSFPASDPPSYMGGSAVAGPPPHEEGAREPVNEGVSDPAEVKPAEDAPQGTDPAQVGKAPKQENSGGNNP</sequence>
<evidence type="ECO:0000256" key="1">
    <source>
        <dbReference type="SAM" id="MobiDB-lite"/>
    </source>
</evidence>
<feature type="region of interest" description="Disordered" evidence="1">
    <location>
        <begin position="1"/>
        <end position="86"/>
    </location>
</feature>
<dbReference type="AlphaFoldDB" id="A0A936ZJ68"/>
<dbReference type="RefSeq" id="WP_202063813.1">
    <property type="nucleotide sequence ID" value="NZ_JAEQMY010000057.1"/>
</dbReference>
<evidence type="ECO:0000313" key="2">
    <source>
        <dbReference type="EMBL" id="MBL0406955.1"/>
    </source>
</evidence>
<protein>
    <submittedName>
        <fullName evidence="2">Uncharacterized protein</fullName>
    </submittedName>
</protein>